<protein>
    <recommendedName>
        <fullName evidence="4">DUF2243 domain-containing protein</fullName>
    </recommendedName>
</protein>
<proteinExistence type="predicted"/>
<evidence type="ECO:0008006" key="4">
    <source>
        <dbReference type="Google" id="ProtNLM"/>
    </source>
</evidence>
<feature type="transmembrane region" description="Helical" evidence="1">
    <location>
        <begin position="43"/>
        <end position="62"/>
    </location>
</feature>
<dbReference type="RefSeq" id="WP_061255570.1">
    <property type="nucleotide sequence ID" value="NZ_JBFALK010000009.1"/>
</dbReference>
<dbReference type="Proteomes" id="UP001551675">
    <property type="component" value="Unassembled WGS sequence"/>
</dbReference>
<organism evidence="2 3">
    <name type="scientific">Microtetraspora glauca</name>
    <dbReference type="NCBI Taxonomy" id="1996"/>
    <lineage>
        <taxon>Bacteria</taxon>
        <taxon>Bacillati</taxon>
        <taxon>Actinomycetota</taxon>
        <taxon>Actinomycetes</taxon>
        <taxon>Streptosporangiales</taxon>
        <taxon>Streptosporangiaceae</taxon>
        <taxon>Microtetraspora</taxon>
    </lineage>
</organism>
<evidence type="ECO:0000256" key="1">
    <source>
        <dbReference type="SAM" id="Phobius"/>
    </source>
</evidence>
<evidence type="ECO:0000313" key="2">
    <source>
        <dbReference type="EMBL" id="MEV0970489.1"/>
    </source>
</evidence>
<keyword evidence="1" id="KW-0812">Transmembrane</keyword>
<evidence type="ECO:0000313" key="3">
    <source>
        <dbReference type="Proteomes" id="UP001551675"/>
    </source>
</evidence>
<comment type="caution">
    <text evidence="2">The sequence shown here is derived from an EMBL/GenBank/DDBJ whole genome shotgun (WGS) entry which is preliminary data.</text>
</comment>
<dbReference type="EMBL" id="JBFALK010000009">
    <property type="protein sequence ID" value="MEV0970489.1"/>
    <property type="molecule type" value="Genomic_DNA"/>
</dbReference>
<sequence>MKTLLEIAGWAAVVQGVGGAVTHLLGWWRWAHDLLIVNRLDILAGYEVFASLALVVLGFALLGTSETLNKDRTS</sequence>
<name>A0ABV3GFR7_MICGL</name>
<keyword evidence="1" id="KW-1133">Transmembrane helix</keyword>
<accession>A0ABV3GFR7</accession>
<reference evidence="2 3" key="1">
    <citation type="submission" date="2024-06" db="EMBL/GenBank/DDBJ databases">
        <title>The Natural Products Discovery Center: Release of the First 8490 Sequenced Strains for Exploring Actinobacteria Biosynthetic Diversity.</title>
        <authorList>
            <person name="Kalkreuter E."/>
            <person name="Kautsar S.A."/>
            <person name="Yang D."/>
            <person name="Bader C.D."/>
            <person name="Teijaro C.N."/>
            <person name="Fluegel L."/>
            <person name="Davis C.M."/>
            <person name="Simpson J.R."/>
            <person name="Lauterbach L."/>
            <person name="Steele A.D."/>
            <person name="Gui C."/>
            <person name="Meng S."/>
            <person name="Li G."/>
            <person name="Viehrig K."/>
            <person name="Ye F."/>
            <person name="Su P."/>
            <person name="Kiefer A.F."/>
            <person name="Nichols A."/>
            <person name="Cepeda A.J."/>
            <person name="Yan W."/>
            <person name="Fan B."/>
            <person name="Jiang Y."/>
            <person name="Adhikari A."/>
            <person name="Zheng C.-J."/>
            <person name="Schuster L."/>
            <person name="Cowan T.M."/>
            <person name="Smanski M.J."/>
            <person name="Chevrette M.G."/>
            <person name="De Carvalho L.P.S."/>
            <person name="Shen B."/>
        </authorList>
    </citation>
    <scope>NUCLEOTIDE SEQUENCE [LARGE SCALE GENOMIC DNA]</scope>
    <source>
        <strain evidence="2 3">NPDC050100</strain>
    </source>
</reference>
<keyword evidence="3" id="KW-1185">Reference proteome</keyword>
<keyword evidence="1" id="KW-0472">Membrane</keyword>
<gene>
    <name evidence="2" type="ORF">AB0I59_17790</name>
</gene>